<keyword evidence="2" id="KW-1185">Reference proteome</keyword>
<dbReference type="Proteomes" id="UP000249218">
    <property type="component" value="Unassembled WGS sequence"/>
</dbReference>
<organism evidence="1 2">
    <name type="scientific">Helicoverpa armigera</name>
    <name type="common">Cotton bollworm</name>
    <name type="synonym">Heliothis armigera</name>
    <dbReference type="NCBI Taxonomy" id="29058"/>
    <lineage>
        <taxon>Eukaryota</taxon>
        <taxon>Metazoa</taxon>
        <taxon>Ecdysozoa</taxon>
        <taxon>Arthropoda</taxon>
        <taxon>Hexapoda</taxon>
        <taxon>Insecta</taxon>
        <taxon>Pterygota</taxon>
        <taxon>Neoptera</taxon>
        <taxon>Endopterygota</taxon>
        <taxon>Lepidoptera</taxon>
        <taxon>Glossata</taxon>
        <taxon>Ditrysia</taxon>
        <taxon>Noctuoidea</taxon>
        <taxon>Noctuidae</taxon>
        <taxon>Heliothinae</taxon>
        <taxon>Helicoverpa</taxon>
    </lineage>
</organism>
<dbReference type="GO" id="GO:0030488">
    <property type="term" value="P:tRNA methylation"/>
    <property type="evidence" value="ECO:0007669"/>
    <property type="project" value="TreeGrafter"/>
</dbReference>
<dbReference type="GO" id="GO:0016423">
    <property type="term" value="F:tRNA (guanine) methyltransferase activity"/>
    <property type="evidence" value="ECO:0007669"/>
    <property type="project" value="TreeGrafter"/>
</dbReference>
<proteinExistence type="predicted"/>
<evidence type="ECO:0000313" key="2">
    <source>
        <dbReference type="Proteomes" id="UP000249218"/>
    </source>
</evidence>
<accession>A0A2W1B6J2</accession>
<dbReference type="PANTHER" id="PTHR12029:SF11">
    <property type="entry name" value="METHYLTRANSFERASE TARBP1-RELATED"/>
    <property type="match status" value="1"/>
</dbReference>
<reference evidence="1 2" key="1">
    <citation type="journal article" date="2017" name="BMC Biol.">
        <title>Genomic innovations, transcriptional plasticity and gene loss underlying the evolution and divergence of two highly polyphagous and invasive Helicoverpa pest species.</title>
        <authorList>
            <person name="Pearce S.L."/>
            <person name="Clarke D.F."/>
            <person name="East P.D."/>
            <person name="Elfekih S."/>
            <person name="Gordon K.H."/>
            <person name="Jermiin L.S."/>
            <person name="McGaughran A."/>
            <person name="Oakeshott J.G."/>
            <person name="Papanikolaou A."/>
            <person name="Perera O.P."/>
            <person name="Rane R.V."/>
            <person name="Richards S."/>
            <person name="Tay W.T."/>
            <person name="Walsh T.K."/>
            <person name="Anderson A."/>
            <person name="Anderson C.J."/>
            <person name="Asgari S."/>
            <person name="Board P.G."/>
            <person name="Bretschneider A."/>
            <person name="Campbell P.M."/>
            <person name="Chertemps T."/>
            <person name="Christeller J.T."/>
            <person name="Coppin C.W."/>
            <person name="Downes S.J."/>
            <person name="Duan G."/>
            <person name="Farnsworth C.A."/>
            <person name="Good R.T."/>
            <person name="Han L.B."/>
            <person name="Han Y.C."/>
            <person name="Hatje K."/>
            <person name="Horne I."/>
            <person name="Huang Y.P."/>
            <person name="Hughes D.S."/>
            <person name="Jacquin-Joly E."/>
            <person name="James W."/>
            <person name="Jhangiani S."/>
            <person name="Kollmar M."/>
            <person name="Kuwar S.S."/>
            <person name="Li S."/>
            <person name="Liu N.Y."/>
            <person name="Maibeche M.T."/>
            <person name="Miller J.R."/>
            <person name="Montagne N."/>
            <person name="Perry T."/>
            <person name="Qu J."/>
            <person name="Song S.V."/>
            <person name="Sutton G.G."/>
            <person name="Vogel H."/>
            <person name="Walenz B.P."/>
            <person name="Xu W."/>
            <person name="Zhang H.J."/>
            <person name="Zou Z."/>
            <person name="Batterham P."/>
            <person name="Edwards O.R."/>
            <person name="Feyereisen R."/>
            <person name="Gibbs R.A."/>
            <person name="Heckel D.G."/>
            <person name="McGrath A."/>
            <person name="Robin C."/>
            <person name="Scherer S.E."/>
            <person name="Worley K.C."/>
            <person name="Wu Y.D."/>
        </authorList>
    </citation>
    <scope>NUCLEOTIDE SEQUENCE [LARGE SCALE GENOMIC DNA]</scope>
    <source>
        <strain evidence="1">Harm_GR_Male_#8</strain>
        <tissue evidence="1">Whole organism</tissue>
    </source>
</reference>
<dbReference type="PANTHER" id="PTHR12029">
    <property type="entry name" value="RNA METHYLTRANSFERASE"/>
    <property type="match status" value="1"/>
</dbReference>
<evidence type="ECO:0000313" key="1">
    <source>
        <dbReference type="EMBL" id="PZC71659.1"/>
    </source>
</evidence>
<dbReference type="EMBL" id="KZ150274">
    <property type="protein sequence ID" value="PZC71659.1"/>
    <property type="molecule type" value="Genomic_DNA"/>
</dbReference>
<gene>
    <name evidence="1" type="primary">HaOG212768</name>
    <name evidence="1" type="ORF">B5X24_HaOG212768</name>
</gene>
<dbReference type="InterPro" id="IPR045330">
    <property type="entry name" value="TRM3/TARBP1"/>
</dbReference>
<protein>
    <recommendedName>
        <fullName evidence="3">tRNA/rRNA methyltransferase SpoU type domain-containing protein</fullName>
    </recommendedName>
</protein>
<sequence>MDTQEELLSYLDLLDLDEEIVDVTLKNLMTGSKHSNKQLKSAILLLKYKLLINIKEGTECENDEEFEFVVKLLKELTSNNVDYVCKCINIVLCLNPSSAVSKAEHLLQQILSNIEFHSESSSVLDKDSNMNTLLMLKAADSILNAAIKLGEKLSLLFFETPLERILDTPDETLKMYFITNTVPKIVDAVIGYNILDKIWVHIQSVKANQKENSLKVLSCLSDYYLPTPDVGDSKFVSDIIFQYNFWDLLLFGIMSDNTAIRKISVYLTKKAIDCIMATKKDIHVKSNNSIIFQWKHNNSHVLKNMWDNFFVLIDSLEEKQSNIVMPSLRLFEAIDIGDCWINAAFNIGLKHENTQVRLKCIEYKLKTKIRNQLEAQTLLEAINDINIYDQNSTFELLKTEIAKLLEDRQCFMEIFQTISLIKWSPVPLYHITDVVSNLEMDLSSITDIAKIVIDILKVPCNNIVLRKAIHINMVHFVKNCGSNLNWKDLATIYRSITLETDLQNNPFTTIVKQVSLTDDKINNLKALSEDYNNIDLIILYLKSHEEDINIVMDIINEKLNKIQEGVNRQYSDKNEYITDVVFLLDLLNKTRDNDSFLQSIHVLIANQSKTLLQYFLNLFSSDDLSIEDAVKLCEKYDYEFEGKDLKEILLNLYKTSILFLKEGTDLDKAVVSIFTLKMTLKNAIMNNFYEQEMLNLKTFLEIFSSVKFKDAQNESVGRKKNVFYEKSTELIYYFIQKEKENGIASCLADVINFIENVLECGGYGCLKWILKIVNEITHPLINDKSNFNMTQFINRVWNEIEELKSNNQYSPCIKEFVKLITHDVLLKSSMYNNVVISYCNKIIEYGPVKTNPLFYLIRELNKKDFKEYGHLVYVLCEILLYCPVPRKDQRIADNVTLDVLQNPKYGINKDSIDIHFNYEIQYLAISTLCSIEDSETLRMITNFITIRIDNTFKNKQRYHGNSHLHRILQTSLQHILILVIKNGDLKNGMIWGLDMLVKLPHQPSVRICLEWFISLCFYKQHMLLNKGMVDILKSKNIPLTSQFFILYWLLKHKICNRSYAEHEYNFVLDFLLSHTMGQLFNVRLNAQYLATILYKMANKLSRFSYTIGVIEKTFAESSSDKNFLKLQSDYFTKHFDAVANLTPYFVYYVLPKYCDIDSNEKVDINFIKRIMKDINENICRNSTDGFVNEWKGCRREDDQFTELEIKRGVDIKNADDSECLGTIQKKYIPWRNMSDVNVYDVGKKNENPSNLIVVASLIDKLPNLGGMARTSEVFGVQTYVVDSLRHLQDKQFQGLSFPGFSSPLRSVRDVALGLLALFQVFRHYVPPSGLGAPSRSSTGDGKLQSQISHVIMWSSLYVAIPL</sequence>
<dbReference type="OrthoDB" id="241340at2759"/>
<evidence type="ECO:0008006" key="3">
    <source>
        <dbReference type="Google" id="ProtNLM"/>
    </source>
</evidence>
<name>A0A2W1B6J2_HELAM</name>